<name>A0A512M8X4_9BACT</name>
<sequence>MNNGCLSLLTFGLLGRREPAISNTTEFPYGLRDDFLSAAEISLYHVLRNTLAADVTIVIKPRLSDILFVRQPHINKAARNRIDRKHVDFLLCETATMKPRLVVELDDSSHQRKDRRDRDEFVDEALKAARLPILHVRAAKGYVPQELFMQIQQAIAGAPGAQTR</sequence>
<keyword evidence="3" id="KW-1185">Reference proteome</keyword>
<gene>
    <name evidence="2" type="ORF">BGE01nite_24770</name>
</gene>
<comment type="caution">
    <text evidence="2">The sequence shown here is derived from an EMBL/GenBank/DDBJ whole genome shotgun (WGS) entry which is preliminary data.</text>
</comment>
<dbReference type="OrthoDB" id="9813328at2"/>
<feature type="domain" description="DUF2726" evidence="1">
    <location>
        <begin position="35"/>
        <end position="153"/>
    </location>
</feature>
<dbReference type="Proteomes" id="UP000321577">
    <property type="component" value="Unassembled WGS sequence"/>
</dbReference>
<dbReference type="Pfam" id="PF10881">
    <property type="entry name" value="DUF2726"/>
    <property type="match status" value="1"/>
</dbReference>
<dbReference type="RefSeq" id="WP_146850761.1">
    <property type="nucleotide sequence ID" value="NZ_BKAG01000015.1"/>
</dbReference>
<dbReference type="AlphaFoldDB" id="A0A512M8X4"/>
<protein>
    <recommendedName>
        <fullName evidence="1">DUF2726 domain-containing protein</fullName>
    </recommendedName>
</protein>
<organism evidence="2 3">
    <name type="scientific">Brevifollis gellanilyticus</name>
    <dbReference type="NCBI Taxonomy" id="748831"/>
    <lineage>
        <taxon>Bacteria</taxon>
        <taxon>Pseudomonadati</taxon>
        <taxon>Verrucomicrobiota</taxon>
        <taxon>Verrucomicrobiia</taxon>
        <taxon>Verrucomicrobiales</taxon>
        <taxon>Verrucomicrobiaceae</taxon>
    </lineage>
</organism>
<evidence type="ECO:0000313" key="2">
    <source>
        <dbReference type="EMBL" id="GEP43186.1"/>
    </source>
</evidence>
<dbReference type="InterPro" id="IPR024402">
    <property type="entry name" value="DUF2726"/>
</dbReference>
<evidence type="ECO:0000259" key="1">
    <source>
        <dbReference type="Pfam" id="PF10881"/>
    </source>
</evidence>
<proteinExistence type="predicted"/>
<reference evidence="2 3" key="1">
    <citation type="submission" date="2019-07" db="EMBL/GenBank/DDBJ databases">
        <title>Whole genome shotgun sequence of Brevifollis gellanilyticus NBRC 108608.</title>
        <authorList>
            <person name="Hosoyama A."/>
            <person name="Uohara A."/>
            <person name="Ohji S."/>
            <person name="Ichikawa N."/>
        </authorList>
    </citation>
    <scope>NUCLEOTIDE SEQUENCE [LARGE SCALE GENOMIC DNA]</scope>
    <source>
        <strain evidence="2 3">NBRC 108608</strain>
    </source>
</reference>
<accession>A0A512M8X4</accession>
<evidence type="ECO:0000313" key="3">
    <source>
        <dbReference type="Proteomes" id="UP000321577"/>
    </source>
</evidence>
<dbReference type="EMBL" id="BKAG01000015">
    <property type="protein sequence ID" value="GEP43186.1"/>
    <property type="molecule type" value="Genomic_DNA"/>
</dbReference>